<organism evidence="10 11">
    <name type="scientific">Marmota monax</name>
    <name type="common">Woodchuck</name>
    <dbReference type="NCBI Taxonomy" id="9995"/>
    <lineage>
        <taxon>Eukaryota</taxon>
        <taxon>Metazoa</taxon>
        <taxon>Chordata</taxon>
        <taxon>Craniata</taxon>
        <taxon>Vertebrata</taxon>
        <taxon>Euteleostomi</taxon>
        <taxon>Mammalia</taxon>
        <taxon>Eutheria</taxon>
        <taxon>Euarchontoglires</taxon>
        <taxon>Glires</taxon>
        <taxon>Rodentia</taxon>
        <taxon>Sciuromorpha</taxon>
        <taxon>Sciuridae</taxon>
        <taxon>Xerinae</taxon>
        <taxon>Marmotini</taxon>
        <taxon>Marmota</taxon>
    </lineage>
</organism>
<keyword evidence="5" id="KW-0067">ATP-binding</keyword>
<evidence type="ECO:0000313" key="11">
    <source>
        <dbReference type="Proteomes" id="UP000335636"/>
    </source>
</evidence>
<protein>
    <recommendedName>
        <fullName evidence="9">FHA domain-containing protein</fullName>
    </recommendedName>
</protein>
<evidence type="ECO:0000256" key="6">
    <source>
        <dbReference type="ARBA" id="ARBA00023175"/>
    </source>
</evidence>
<dbReference type="InterPro" id="IPR008984">
    <property type="entry name" value="SMAD_FHA_dom_sf"/>
</dbReference>
<evidence type="ECO:0000256" key="7">
    <source>
        <dbReference type="ARBA" id="ARBA00023212"/>
    </source>
</evidence>
<dbReference type="FunFam" id="2.60.200.20:FF:000020">
    <property type="entry name" value="Kinesin family member 14"/>
    <property type="match status" value="1"/>
</dbReference>
<dbReference type="CDD" id="cd22707">
    <property type="entry name" value="FHA_KIF14"/>
    <property type="match status" value="1"/>
</dbReference>
<reference evidence="10" key="1">
    <citation type="submission" date="2019-04" db="EMBL/GenBank/DDBJ databases">
        <authorList>
            <person name="Alioto T."/>
            <person name="Alioto T."/>
        </authorList>
    </citation>
    <scope>NUCLEOTIDE SEQUENCE [LARGE SCALE GENOMIC DNA]</scope>
</reference>
<dbReference type="AlphaFoldDB" id="A0A5E4AJL0"/>
<dbReference type="EMBL" id="CABDUW010000072">
    <property type="protein sequence ID" value="VTJ56889.1"/>
    <property type="molecule type" value="Genomic_DNA"/>
</dbReference>
<gene>
    <name evidence="10" type="ORF">MONAX_5E035661</name>
</gene>
<dbReference type="GO" id="GO:0005874">
    <property type="term" value="C:microtubule"/>
    <property type="evidence" value="ECO:0007669"/>
    <property type="project" value="UniProtKB-KW"/>
</dbReference>
<keyword evidence="2" id="KW-0963">Cytoplasm</keyword>
<dbReference type="InterPro" id="IPR000253">
    <property type="entry name" value="FHA_dom"/>
</dbReference>
<dbReference type="Pfam" id="PF16183">
    <property type="entry name" value="Kinesin_assoc"/>
    <property type="match status" value="1"/>
</dbReference>
<dbReference type="PANTHER" id="PTHR47117:SF5">
    <property type="entry name" value="KINESIN-LIKE PROTEIN KIF14"/>
    <property type="match status" value="1"/>
</dbReference>
<keyword evidence="8" id="KW-0175">Coiled coil</keyword>
<feature type="coiled-coil region" evidence="8">
    <location>
        <begin position="141"/>
        <end position="198"/>
    </location>
</feature>
<dbReference type="PANTHER" id="PTHR47117">
    <property type="entry name" value="STAR-RELATED LIPID TRANSFER PROTEIN 9"/>
    <property type="match status" value="1"/>
</dbReference>
<evidence type="ECO:0000256" key="1">
    <source>
        <dbReference type="ARBA" id="ARBA00004245"/>
    </source>
</evidence>
<keyword evidence="3" id="KW-0493">Microtubule</keyword>
<dbReference type="Gene3D" id="2.60.200.20">
    <property type="match status" value="1"/>
</dbReference>
<feature type="domain" description="FHA" evidence="9">
    <location>
        <begin position="36"/>
        <end position="88"/>
    </location>
</feature>
<dbReference type="GO" id="GO:0005524">
    <property type="term" value="F:ATP binding"/>
    <property type="evidence" value="ECO:0007669"/>
    <property type="project" value="UniProtKB-KW"/>
</dbReference>
<evidence type="ECO:0000256" key="2">
    <source>
        <dbReference type="ARBA" id="ARBA00022490"/>
    </source>
</evidence>
<comment type="caution">
    <text evidence="10">The sequence shown here is derived from an EMBL/GenBank/DDBJ whole genome shotgun (WGS) entry which is preliminary data.</text>
</comment>
<dbReference type="Proteomes" id="UP000335636">
    <property type="component" value="Unassembled WGS sequence"/>
</dbReference>
<dbReference type="Pfam" id="PF00498">
    <property type="entry name" value="FHA"/>
    <property type="match status" value="1"/>
</dbReference>
<comment type="subcellular location">
    <subcellularLocation>
        <location evidence="1">Cytoplasm</location>
        <location evidence="1">Cytoskeleton</location>
    </subcellularLocation>
</comment>
<evidence type="ECO:0000313" key="10">
    <source>
        <dbReference type="EMBL" id="VTJ56889.1"/>
    </source>
</evidence>
<keyword evidence="11" id="KW-1185">Reference proteome</keyword>
<dbReference type="SMART" id="SM00240">
    <property type="entry name" value="FHA"/>
    <property type="match status" value="1"/>
</dbReference>
<evidence type="ECO:0000256" key="5">
    <source>
        <dbReference type="ARBA" id="ARBA00022840"/>
    </source>
</evidence>
<proteinExistence type="predicted"/>
<keyword evidence="6" id="KW-0505">Motor protein</keyword>
<dbReference type="InterPro" id="IPR032405">
    <property type="entry name" value="Kinesin_assoc"/>
</dbReference>
<sequence length="199" mass="22254">KAGITFQMANHLPNLVNLNEDPQLSEMLLYMIKEGVTTVGKYKSNSSHDIQLSGVLIADDHCTIKNFGGTVSLIPVGEAKTYVNGKDILEPTVLHHGDRVILGGDHYFRFNHPVEVQKGKRPFSRDTFISEGLKDFEFAKNELLLGQRSRLEAEIKEAQLKAKEEMVQGIQIAKEMAQQELSSQKAAYESKIQALETEL</sequence>
<keyword evidence="4" id="KW-0547">Nucleotide-binding</keyword>
<dbReference type="SUPFAM" id="SSF49879">
    <property type="entry name" value="SMAD/FHA domain"/>
    <property type="match status" value="1"/>
</dbReference>
<feature type="non-terminal residue" evidence="10">
    <location>
        <position position="199"/>
    </location>
</feature>
<evidence type="ECO:0000256" key="4">
    <source>
        <dbReference type="ARBA" id="ARBA00022741"/>
    </source>
</evidence>
<keyword evidence="7" id="KW-0206">Cytoskeleton</keyword>
<accession>A0A5E4AJL0</accession>
<feature type="non-terminal residue" evidence="10">
    <location>
        <position position="1"/>
    </location>
</feature>
<evidence type="ECO:0000259" key="9">
    <source>
        <dbReference type="SMART" id="SM00240"/>
    </source>
</evidence>
<evidence type="ECO:0000256" key="8">
    <source>
        <dbReference type="SAM" id="Coils"/>
    </source>
</evidence>
<evidence type="ECO:0000256" key="3">
    <source>
        <dbReference type="ARBA" id="ARBA00022701"/>
    </source>
</evidence>
<name>A0A5E4AJL0_MARMO</name>